<gene>
    <name evidence="1" type="ORF">J2S73_003833</name>
</gene>
<dbReference type="EMBL" id="JAUSUL010000005">
    <property type="protein sequence ID" value="MDQ0317349.1"/>
    <property type="molecule type" value="Genomic_DNA"/>
</dbReference>
<accession>A0AAE3VRD4</accession>
<proteinExistence type="predicted"/>
<reference evidence="1" key="1">
    <citation type="submission" date="2023-07" db="EMBL/GenBank/DDBJ databases">
        <title>Genomic Encyclopedia of Type Strains, Phase IV (KMG-IV): sequencing the most valuable type-strain genomes for metagenomic binning, comparative biology and taxonomic classification.</title>
        <authorList>
            <person name="Goeker M."/>
        </authorList>
    </citation>
    <scope>NUCLEOTIDE SEQUENCE</scope>
    <source>
        <strain evidence="1">DSM 21202</strain>
    </source>
</reference>
<protein>
    <submittedName>
        <fullName evidence="1">Uncharacterized protein</fullName>
    </submittedName>
</protein>
<evidence type="ECO:0000313" key="2">
    <source>
        <dbReference type="Proteomes" id="UP001229244"/>
    </source>
</evidence>
<organism evidence="1 2">
    <name type="scientific">Amorphus orientalis</name>
    <dbReference type="NCBI Taxonomy" id="649198"/>
    <lineage>
        <taxon>Bacteria</taxon>
        <taxon>Pseudomonadati</taxon>
        <taxon>Pseudomonadota</taxon>
        <taxon>Alphaproteobacteria</taxon>
        <taxon>Hyphomicrobiales</taxon>
        <taxon>Amorphaceae</taxon>
        <taxon>Amorphus</taxon>
    </lineage>
</organism>
<sequence>MATPKELVETVAAALNVTVNTVTVHDRYLHEAGLRTSGGRGRAAARVTYQDAANLLIAIAMSRNVKDSPETVRTYCELPSVGGRYLFADEKRGASFGDALAALLEAAGNDSMSYGYQDDLDVTLFGPTPGARIEWSKRGTQTQRDYGEVSYLDPIKYMARLDLTPIGEIGHKVGAP</sequence>
<dbReference type="RefSeq" id="WP_306887266.1">
    <property type="nucleotide sequence ID" value="NZ_JAUSUL010000005.1"/>
</dbReference>
<name>A0AAE3VRD4_9HYPH</name>
<evidence type="ECO:0000313" key="1">
    <source>
        <dbReference type="EMBL" id="MDQ0317349.1"/>
    </source>
</evidence>
<keyword evidence="2" id="KW-1185">Reference proteome</keyword>
<comment type="caution">
    <text evidence="1">The sequence shown here is derived from an EMBL/GenBank/DDBJ whole genome shotgun (WGS) entry which is preliminary data.</text>
</comment>
<dbReference type="AlphaFoldDB" id="A0AAE3VRD4"/>
<dbReference type="Proteomes" id="UP001229244">
    <property type="component" value="Unassembled WGS sequence"/>
</dbReference>